<reference evidence="2 3" key="1">
    <citation type="journal article" date="2016" name="Proc. Natl. Acad. Sci. U.S.A.">
        <title>Comparative genomics of biotechnologically important yeasts.</title>
        <authorList>
            <person name="Riley R."/>
            <person name="Haridas S."/>
            <person name="Wolfe K.H."/>
            <person name="Lopes M.R."/>
            <person name="Hittinger C.T."/>
            <person name="Goeker M."/>
            <person name="Salamov A.A."/>
            <person name="Wisecaver J.H."/>
            <person name="Long T.M."/>
            <person name="Calvey C.H."/>
            <person name="Aerts A.L."/>
            <person name="Barry K.W."/>
            <person name="Choi C."/>
            <person name="Clum A."/>
            <person name="Coughlan A.Y."/>
            <person name="Deshpande S."/>
            <person name="Douglass A.P."/>
            <person name="Hanson S.J."/>
            <person name="Klenk H.-P."/>
            <person name="LaButti K.M."/>
            <person name="Lapidus A."/>
            <person name="Lindquist E.A."/>
            <person name="Lipzen A.M."/>
            <person name="Meier-Kolthoff J.P."/>
            <person name="Ohm R.A."/>
            <person name="Otillar R.P."/>
            <person name="Pangilinan J.L."/>
            <person name="Peng Y."/>
            <person name="Rokas A."/>
            <person name="Rosa C.A."/>
            <person name="Scheuner C."/>
            <person name="Sibirny A.A."/>
            <person name="Slot J.C."/>
            <person name="Stielow J.B."/>
            <person name="Sun H."/>
            <person name="Kurtzman C.P."/>
            <person name="Blackwell M."/>
            <person name="Grigoriev I.V."/>
            <person name="Jeffries T.W."/>
        </authorList>
    </citation>
    <scope>NUCLEOTIDE SEQUENCE [LARGE SCALE GENOMIC DNA]</scope>
    <source>
        <strain evidence="2 3">DSM 6958</strain>
    </source>
</reference>
<feature type="region of interest" description="Disordered" evidence="1">
    <location>
        <begin position="36"/>
        <end position="59"/>
    </location>
</feature>
<dbReference type="OrthoDB" id="10013825at2759"/>
<evidence type="ECO:0000313" key="2">
    <source>
        <dbReference type="EMBL" id="ODQ63165.1"/>
    </source>
</evidence>
<organism evidence="2 3">
    <name type="scientific">Nadsonia fulvescens var. elongata DSM 6958</name>
    <dbReference type="NCBI Taxonomy" id="857566"/>
    <lineage>
        <taxon>Eukaryota</taxon>
        <taxon>Fungi</taxon>
        <taxon>Dikarya</taxon>
        <taxon>Ascomycota</taxon>
        <taxon>Saccharomycotina</taxon>
        <taxon>Dipodascomycetes</taxon>
        <taxon>Dipodascales</taxon>
        <taxon>Dipodascales incertae sedis</taxon>
        <taxon>Nadsonia</taxon>
    </lineage>
</organism>
<dbReference type="Gene3D" id="3.30.10.10">
    <property type="entry name" value="Trypsin Inhibitor V, subunit A"/>
    <property type="match status" value="1"/>
</dbReference>
<sequence length="102" mass="11490">MSQPDPVLIESQRWTALLANKHIVVHTDKRGFTVSCSRRGERPQTGHVEGRNDESKDYVAGDNLPESLRILFPDSITTRDYRVERLNVLVGYDGVVTSAYMG</sequence>
<dbReference type="AlphaFoldDB" id="A0A1E3PCM5"/>
<gene>
    <name evidence="2" type="ORF">NADFUDRAFT_44080</name>
</gene>
<name>A0A1E3PCM5_9ASCO</name>
<feature type="compositionally biased region" description="Basic and acidic residues" evidence="1">
    <location>
        <begin position="38"/>
        <end position="59"/>
    </location>
</feature>
<dbReference type="Proteomes" id="UP000095009">
    <property type="component" value="Unassembled WGS sequence"/>
</dbReference>
<evidence type="ECO:0000256" key="1">
    <source>
        <dbReference type="SAM" id="MobiDB-lite"/>
    </source>
</evidence>
<evidence type="ECO:0000313" key="3">
    <source>
        <dbReference type="Proteomes" id="UP000095009"/>
    </source>
</evidence>
<accession>A0A1E3PCM5</accession>
<proteinExistence type="predicted"/>
<dbReference type="EMBL" id="KV454415">
    <property type="protein sequence ID" value="ODQ63165.1"/>
    <property type="molecule type" value="Genomic_DNA"/>
</dbReference>
<protein>
    <submittedName>
        <fullName evidence="2">Uncharacterized protein</fullName>
    </submittedName>
</protein>
<keyword evidence="3" id="KW-1185">Reference proteome</keyword>